<dbReference type="InterPro" id="IPR005645">
    <property type="entry name" value="FSH-like_dom"/>
</dbReference>
<organism evidence="2 3">
    <name type="scientific">Arcobacter defluvii</name>
    <dbReference type="NCBI Taxonomy" id="873191"/>
    <lineage>
        <taxon>Bacteria</taxon>
        <taxon>Pseudomonadati</taxon>
        <taxon>Campylobacterota</taxon>
        <taxon>Epsilonproteobacteria</taxon>
        <taxon>Campylobacterales</taxon>
        <taxon>Arcobacteraceae</taxon>
        <taxon>Arcobacter</taxon>
    </lineage>
</organism>
<accession>A0AAE7BG29</accession>
<gene>
    <name evidence="2" type="ORF">ADFLV_1060</name>
</gene>
<evidence type="ECO:0000313" key="2">
    <source>
        <dbReference type="EMBL" id="QKF77094.1"/>
    </source>
</evidence>
<reference evidence="2 3" key="1">
    <citation type="submission" date="2020-05" db="EMBL/GenBank/DDBJ databases">
        <title>Complete genome sequencing of Campylobacter and Arcobacter type strains.</title>
        <authorList>
            <person name="Miller W.G."/>
            <person name="Yee E."/>
        </authorList>
    </citation>
    <scope>NUCLEOTIDE SEQUENCE [LARGE SCALE GENOMIC DNA]</scope>
    <source>
        <strain evidence="2 3">LMG 25694</strain>
    </source>
</reference>
<keyword evidence="3" id="KW-1185">Reference proteome</keyword>
<evidence type="ECO:0000259" key="1">
    <source>
        <dbReference type="Pfam" id="PF03959"/>
    </source>
</evidence>
<dbReference type="InterPro" id="IPR029058">
    <property type="entry name" value="AB_hydrolase_fold"/>
</dbReference>
<dbReference type="AlphaFoldDB" id="A0AAE7BG29"/>
<proteinExistence type="predicted"/>
<sequence length="273" mass="31337">MKYINFLLVIFLLTGCIKDIPTPSERKNSVLSLATTKNFDEIDISTSTFSLFSLQKPNINCQNKNLKVYIEGDGLAWLSRTIISKNPTPLDSTIIKLIFDDNSECKVYLARPCQYIDSNICNNSFWTNKRFSDEVIKSFDESLNILKTKYKNKNFTLIGHSGGGAVATILASKRNDVDLLITIAGNLDIEKWTTMHKISKLEGSLNPADFSKNLEHIKQYHLIGTKDKIIPKDIFLSYYSKFSKKDNIKYKYFDAEHNCCWEDPYKKILEELK</sequence>
<protein>
    <recommendedName>
        <fullName evidence="1">Serine hydrolase domain-containing protein</fullName>
    </recommendedName>
</protein>
<name>A0AAE7BG29_9BACT</name>
<dbReference type="Pfam" id="PF03959">
    <property type="entry name" value="FSH1"/>
    <property type="match status" value="1"/>
</dbReference>
<dbReference type="Proteomes" id="UP000503313">
    <property type="component" value="Chromosome"/>
</dbReference>
<dbReference type="KEGG" id="adz:ADFLV_1060"/>
<dbReference type="EMBL" id="CP053835">
    <property type="protein sequence ID" value="QKF77094.1"/>
    <property type="molecule type" value="Genomic_DNA"/>
</dbReference>
<dbReference type="PROSITE" id="PS51257">
    <property type="entry name" value="PROKAR_LIPOPROTEIN"/>
    <property type="match status" value="1"/>
</dbReference>
<dbReference type="Gene3D" id="3.40.50.1820">
    <property type="entry name" value="alpha/beta hydrolase"/>
    <property type="match status" value="1"/>
</dbReference>
<feature type="domain" description="Serine hydrolase" evidence="1">
    <location>
        <begin position="122"/>
        <end position="245"/>
    </location>
</feature>
<dbReference type="RefSeq" id="WP_129011159.1">
    <property type="nucleotide sequence ID" value="NZ_CP053835.1"/>
</dbReference>
<dbReference type="SUPFAM" id="SSF53474">
    <property type="entry name" value="alpha/beta-Hydrolases"/>
    <property type="match status" value="1"/>
</dbReference>
<evidence type="ECO:0000313" key="3">
    <source>
        <dbReference type="Proteomes" id="UP000503313"/>
    </source>
</evidence>